<sequence>MTIAPHEIEAFQHLSLFVKGIRIVTGHLSKMMTSNYSLSHSTSCRRRKKPTAWSEAWKKDRSQGEICSYDNLSLHPTANIQSRSPRTTKEFNLKSLQLTGSQLSDEDQKTITTMKKNQHKSNFKDYLATNKAYRIKDKPFILNPDGKRIYTNTIKTKSNPSTQKRTTMGDNNRPLSSNQPDTNSYKICNKEEQKVQLNTSRTSSSINKIEFETIDATDTENKEEVILNKIVNYIERKIKNQPISTKEKVSTKLKNITTYIDNKEDIYYLLNSDNHISRLNTSITTILREEKCSEGILNQDEKVILRYFIFTNDRNNFYHTDKSIQELITKI</sequence>
<gene>
    <name evidence="2" type="ORF">O181_037158</name>
</gene>
<feature type="region of interest" description="Disordered" evidence="1">
    <location>
        <begin position="156"/>
        <end position="184"/>
    </location>
</feature>
<reference evidence="2" key="1">
    <citation type="submission" date="2021-03" db="EMBL/GenBank/DDBJ databases">
        <title>Draft genome sequence of rust myrtle Austropuccinia psidii MF-1, a brazilian biotype.</title>
        <authorList>
            <person name="Quecine M.C."/>
            <person name="Pachon D.M.R."/>
            <person name="Bonatelli M.L."/>
            <person name="Correr F.H."/>
            <person name="Franceschini L.M."/>
            <person name="Leite T.F."/>
            <person name="Margarido G.R.A."/>
            <person name="Almeida C.A."/>
            <person name="Ferrarezi J.A."/>
            <person name="Labate C.A."/>
        </authorList>
    </citation>
    <scope>NUCLEOTIDE SEQUENCE</scope>
    <source>
        <strain evidence="2">MF-1</strain>
    </source>
</reference>
<dbReference type="AlphaFoldDB" id="A0A9Q3DAV3"/>
<dbReference type="Proteomes" id="UP000765509">
    <property type="component" value="Unassembled WGS sequence"/>
</dbReference>
<evidence type="ECO:0000313" key="3">
    <source>
        <dbReference type="Proteomes" id="UP000765509"/>
    </source>
</evidence>
<proteinExistence type="predicted"/>
<name>A0A9Q3DAV3_9BASI</name>
<organism evidence="2 3">
    <name type="scientific">Austropuccinia psidii MF-1</name>
    <dbReference type="NCBI Taxonomy" id="1389203"/>
    <lineage>
        <taxon>Eukaryota</taxon>
        <taxon>Fungi</taxon>
        <taxon>Dikarya</taxon>
        <taxon>Basidiomycota</taxon>
        <taxon>Pucciniomycotina</taxon>
        <taxon>Pucciniomycetes</taxon>
        <taxon>Pucciniales</taxon>
        <taxon>Sphaerophragmiaceae</taxon>
        <taxon>Austropuccinia</taxon>
    </lineage>
</organism>
<accession>A0A9Q3DAV3</accession>
<evidence type="ECO:0000313" key="2">
    <source>
        <dbReference type="EMBL" id="MBW0497443.1"/>
    </source>
</evidence>
<keyword evidence="3" id="KW-1185">Reference proteome</keyword>
<dbReference type="EMBL" id="AVOT02014187">
    <property type="protein sequence ID" value="MBW0497443.1"/>
    <property type="molecule type" value="Genomic_DNA"/>
</dbReference>
<comment type="caution">
    <text evidence="2">The sequence shown here is derived from an EMBL/GenBank/DDBJ whole genome shotgun (WGS) entry which is preliminary data.</text>
</comment>
<evidence type="ECO:0000256" key="1">
    <source>
        <dbReference type="SAM" id="MobiDB-lite"/>
    </source>
</evidence>
<protein>
    <submittedName>
        <fullName evidence="2">Uncharacterized protein</fullName>
    </submittedName>
</protein>